<evidence type="ECO:0000259" key="3">
    <source>
        <dbReference type="PROSITE" id="PS51831"/>
    </source>
</evidence>
<dbReference type="InterPro" id="IPR003018">
    <property type="entry name" value="GAF"/>
</dbReference>
<dbReference type="Pfam" id="PF13492">
    <property type="entry name" value="GAF_3"/>
    <property type="match status" value="1"/>
</dbReference>
<keyword evidence="2" id="KW-0812">Transmembrane</keyword>
<evidence type="ECO:0000313" key="5">
    <source>
        <dbReference type="EMBL" id="EGD48596.1"/>
    </source>
</evidence>
<dbReference type="SUPFAM" id="SSF109604">
    <property type="entry name" value="HD-domain/PDEase-like"/>
    <property type="match status" value="1"/>
</dbReference>
<keyword evidence="1" id="KW-0175">Coiled coil</keyword>
<feature type="transmembrane region" description="Helical" evidence="2">
    <location>
        <begin position="7"/>
        <end position="29"/>
    </location>
</feature>
<dbReference type="EMBL" id="ACXX02000003">
    <property type="protein sequence ID" value="EGD48596.1"/>
    <property type="molecule type" value="Genomic_DNA"/>
</dbReference>
<dbReference type="PANTHER" id="PTHR43155">
    <property type="entry name" value="CYCLIC DI-GMP PHOSPHODIESTERASE PA4108-RELATED"/>
    <property type="match status" value="1"/>
</dbReference>
<dbReference type="InterPro" id="IPR006674">
    <property type="entry name" value="HD_domain"/>
</dbReference>
<feature type="domain" description="HD-GYP" evidence="4">
    <location>
        <begin position="299"/>
        <end position="488"/>
    </location>
</feature>
<feature type="coiled-coil region" evidence="1">
    <location>
        <begin position="268"/>
        <end position="298"/>
    </location>
</feature>
<dbReference type="InterPro" id="IPR003607">
    <property type="entry name" value="HD/PDEase_dom"/>
</dbReference>
<dbReference type="PROSITE" id="PS51832">
    <property type="entry name" value="HD_GYP"/>
    <property type="match status" value="1"/>
</dbReference>
<dbReference type="SUPFAM" id="SSF55781">
    <property type="entry name" value="GAF domain-like"/>
    <property type="match status" value="1"/>
</dbReference>
<dbReference type="PANTHER" id="PTHR43155:SF2">
    <property type="entry name" value="CYCLIC DI-GMP PHOSPHODIESTERASE PA4108"/>
    <property type="match status" value="1"/>
</dbReference>
<reference evidence="5" key="2">
    <citation type="submission" date="2011-01" db="EMBL/GenBank/DDBJ databases">
        <title>The Non-contiguous Finished genome of Clostridium papyrosolvens.</title>
        <authorList>
            <person name="Lucas S."/>
            <person name="Copeland A."/>
            <person name="Lapidus A."/>
            <person name="Cheng J.-F."/>
            <person name="Goodwin L."/>
            <person name="Pitluck S."/>
            <person name="Misra M."/>
            <person name="Chertkov O."/>
            <person name="Detter J.C."/>
            <person name="Han C."/>
            <person name="Tapia R."/>
            <person name="Land M."/>
            <person name="Hauser L."/>
            <person name="Kyrpides N."/>
            <person name="Ivanova N."/>
            <person name="Pagani I."/>
            <person name="Mouttaki H."/>
            <person name="He Z."/>
            <person name="Zhou J."/>
            <person name="Hemme C.L."/>
            <person name="Woyke T."/>
        </authorList>
    </citation>
    <scope>NUCLEOTIDE SEQUENCE [LARGE SCALE GENOMIC DNA]</scope>
    <source>
        <strain evidence="5">DSM 2782</strain>
    </source>
</reference>
<evidence type="ECO:0000313" key="6">
    <source>
        <dbReference type="Proteomes" id="UP000003860"/>
    </source>
</evidence>
<keyword evidence="2" id="KW-0472">Membrane</keyword>
<proteinExistence type="predicted"/>
<sequence length="488" mass="56109">MNLSKYYLHLVKIIICVIALPCFIFGIYINSEKLLAITCGLCIVFLAFDICEYIIIDRKNRKNIKKFGILRKNEYLLNTIAGKSYFKTLKLLAEKQNQLEALSITSEKFNSTIEIENIIKYVYDVFKKFTGCDRCLICFKDVNSQDIYCKYELGEIVFEEVGKYFDEDSVVTQCFNTNSVVVKCGIEIKRRGTLGDKLVIPLNISDEQLGVIFLETRNKYSFKRVNLTFLQSLANYAAVAMYKSQLINDVYIQKQEIEALYEETAAVNDDLNYNIDNLNRTKDELRQKNEELQRYSDSLNTGYIQTVMSLVNAIEAKDAYTSGHCQRVMEISCEIAARMRLDEDTIQDLRYAAILHDIGKIGVSASILNKPDKLTDCEYEEIKKHPLISYNILKNVEFLRNGLKAILEHHEKYNGGGYPNGLKGEEISLLGRILCIADAFDAMTSDRTYRRGMTMELAINEIERCKGIQFDPRISELFINMIKELINN</sequence>
<evidence type="ECO:0000256" key="2">
    <source>
        <dbReference type="SAM" id="Phobius"/>
    </source>
</evidence>
<dbReference type="Proteomes" id="UP000003860">
    <property type="component" value="Unassembled WGS sequence"/>
</dbReference>
<dbReference type="OrthoDB" id="9804747at2"/>
<feature type="domain" description="HD" evidence="3">
    <location>
        <begin position="321"/>
        <end position="443"/>
    </location>
</feature>
<dbReference type="AlphaFoldDB" id="F1TAQ3"/>
<protein>
    <submittedName>
        <fullName evidence="5">Metal dependent phosphohydrolase</fullName>
    </submittedName>
</protein>
<evidence type="ECO:0000256" key="1">
    <source>
        <dbReference type="SAM" id="Coils"/>
    </source>
</evidence>
<dbReference type="InterPro" id="IPR029016">
    <property type="entry name" value="GAF-like_dom_sf"/>
</dbReference>
<dbReference type="Pfam" id="PF13487">
    <property type="entry name" value="HD_5"/>
    <property type="match status" value="1"/>
</dbReference>
<name>F1TAQ3_9FIRM</name>
<dbReference type="Gene3D" id="1.10.3210.10">
    <property type="entry name" value="Hypothetical protein af1432"/>
    <property type="match status" value="1"/>
</dbReference>
<gene>
    <name evidence="5" type="ORF">Cpap_3018</name>
</gene>
<keyword evidence="2" id="KW-1133">Transmembrane helix</keyword>
<feature type="transmembrane region" description="Helical" evidence="2">
    <location>
        <begin position="35"/>
        <end position="56"/>
    </location>
</feature>
<evidence type="ECO:0000259" key="4">
    <source>
        <dbReference type="PROSITE" id="PS51832"/>
    </source>
</evidence>
<accession>F1TAQ3</accession>
<keyword evidence="6" id="KW-1185">Reference proteome</keyword>
<dbReference type="RefSeq" id="WP_004617741.1">
    <property type="nucleotide sequence ID" value="NZ_ACXX02000003.1"/>
</dbReference>
<dbReference type="SMART" id="SM00471">
    <property type="entry name" value="HDc"/>
    <property type="match status" value="1"/>
</dbReference>
<dbReference type="GO" id="GO:0016787">
    <property type="term" value="F:hydrolase activity"/>
    <property type="evidence" value="ECO:0007669"/>
    <property type="project" value="UniProtKB-KW"/>
</dbReference>
<dbReference type="CDD" id="cd00077">
    <property type="entry name" value="HDc"/>
    <property type="match status" value="1"/>
</dbReference>
<reference evidence="5" key="1">
    <citation type="submission" date="2009-07" db="EMBL/GenBank/DDBJ databases">
        <authorList>
            <consortium name="US DOE Joint Genome Institute (JGI-PGF)"/>
            <person name="Lucas S."/>
            <person name="Copeland A."/>
            <person name="Lapidus A."/>
            <person name="Glavina del Rio T."/>
            <person name="Tice H."/>
            <person name="Bruce D."/>
            <person name="Goodwin L."/>
            <person name="Pitluck S."/>
            <person name="Larimer F."/>
            <person name="Land M.L."/>
            <person name="Mouttaki H."/>
            <person name="He Z."/>
            <person name="Zhou J."/>
            <person name="Hemme C.L."/>
        </authorList>
    </citation>
    <scope>NUCLEOTIDE SEQUENCE [LARGE SCALE GENOMIC DNA]</scope>
    <source>
        <strain evidence="5">DSM 2782</strain>
    </source>
</reference>
<dbReference type="InterPro" id="IPR037522">
    <property type="entry name" value="HD_GYP_dom"/>
</dbReference>
<dbReference type="PROSITE" id="PS51831">
    <property type="entry name" value="HD"/>
    <property type="match status" value="1"/>
</dbReference>
<comment type="caution">
    <text evidence="5">The sequence shown here is derived from an EMBL/GenBank/DDBJ whole genome shotgun (WGS) entry which is preliminary data.</text>
</comment>
<dbReference type="Gene3D" id="3.30.450.40">
    <property type="match status" value="1"/>
</dbReference>
<organism evidence="5 6">
    <name type="scientific">Ruminiclostridium papyrosolvens DSM 2782</name>
    <dbReference type="NCBI Taxonomy" id="588581"/>
    <lineage>
        <taxon>Bacteria</taxon>
        <taxon>Bacillati</taxon>
        <taxon>Bacillota</taxon>
        <taxon>Clostridia</taxon>
        <taxon>Eubacteriales</taxon>
        <taxon>Oscillospiraceae</taxon>
        <taxon>Ruminiclostridium</taxon>
    </lineage>
</organism>
<dbReference type="eggNOG" id="COG2206">
    <property type="taxonomic scope" value="Bacteria"/>
</dbReference>
<dbReference type="STRING" id="588581.Cpap_3018"/>